<dbReference type="PROSITE" id="PS50850">
    <property type="entry name" value="MFS"/>
    <property type="match status" value="1"/>
</dbReference>
<keyword evidence="8" id="KW-1185">Reference proteome</keyword>
<accession>A0AAD6ZCP8</accession>
<protein>
    <submittedName>
        <fullName evidence="7">Major facilitator superfamily domain-containing protein</fullName>
    </submittedName>
</protein>
<dbReference type="SUPFAM" id="SSF103473">
    <property type="entry name" value="MFS general substrate transporter"/>
    <property type="match status" value="2"/>
</dbReference>
<proteinExistence type="predicted"/>
<keyword evidence="4 5" id="KW-0472">Membrane</keyword>
<feature type="domain" description="Major facilitator superfamily (MFS) profile" evidence="6">
    <location>
        <begin position="29"/>
        <end position="537"/>
    </location>
</feature>
<evidence type="ECO:0000259" key="6">
    <source>
        <dbReference type="PROSITE" id="PS50850"/>
    </source>
</evidence>
<feature type="transmembrane region" description="Helical" evidence="5">
    <location>
        <begin position="400"/>
        <end position="421"/>
    </location>
</feature>
<feature type="transmembrane region" description="Helical" evidence="5">
    <location>
        <begin position="161"/>
        <end position="180"/>
    </location>
</feature>
<dbReference type="FunFam" id="1.20.1250.20:FF:000196">
    <property type="entry name" value="MFS toxin efflux pump (AflT)"/>
    <property type="match status" value="1"/>
</dbReference>
<comment type="subcellular location">
    <subcellularLocation>
        <location evidence="1">Membrane</location>
        <topology evidence="1">Multi-pass membrane protein</topology>
    </subcellularLocation>
</comment>
<keyword evidence="3 5" id="KW-1133">Transmembrane helix</keyword>
<reference evidence="7" key="1">
    <citation type="submission" date="2023-03" db="EMBL/GenBank/DDBJ databases">
        <title>Massive genome expansion in bonnet fungi (Mycena s.s.) driven by repeated elements and novel gene families across ecological guilds.</title>
        <authorList>
            <consortium name="Lawrence Berkeley National Laboratory"/>
            <person name="Harder C.B."/>
            <person name="Miyauchi S."/>
            <person name="Viragh M."/>
            <person name="Kuo A."/>
            <person name="Thoen E."/>
            <person name="Andreopoulos B."/>
            <person name="Lu D."/>
            <person name="Skrede I."/>
            <person name="Drula E."/>
            <person name="Henrissat B."/>
            <person name="Morin E."/>
            <person name="Kohler A."/>
            <person name="Barry K."/>
            <person name="LaButti K."/>
            <person name="Morin E."/>
            <person name="Salamov A."/>
            <person name="Lipzen A."/>
            <person name="Mereny Z."/>
            <person name="Hegedus B."/>
            <person name="Baldrian P."/>
            <person name="Stursova M."/>
            <person name="Weitz H."/>
            <person name="Taylor A."/>
            <person name="Grigoriev I.V."/>
            <person name="Nagy L.G."/>
            <person name="Martin F."/>
            <person name="Kauserud H."/>
        </authorList>
    </citation>
    <scope>NUCLEOTIDE SEQUENCE</scope>
    <source>
        <strain evidence="7">CBHHK002</strain>
    </source>
</reference>
<feature type="transmembrane region" description="Helical" evidence="5">
    <location>
        <begin position="262"/>
        <end position="284"/>
    </location>
</feature>
<evidence type="ECO:0000313" key="7">
    <source>
        <dbReference type="EMBL" id="KAJ7318128.1"/>
    </source>
</evidence>
<feature type="transmembrane region" description="Helical" evidence="5">
    <location>
        <begin position="41"/>
        <end position="60"/>
    </location>
</feature>
<dbReference type="Gene3D" id="1.20.1250.20">
    <property type="entry name" value="MFS general substrate transporter like domains"/>
    <property type="match status" value="2"/>
</dbReference>
<evidence type="ECO:0000256" key="1">
    <source>
        <dbReference type="ARBA" id="ARBA00004141"/>
    </source>
</evidence>
<dbReference type="InterPro" id="IPR011701">
    <property type="entry name" value="MFS"/>
</dbReference>
<dbReference type="PANTHER" id="PTHR23501">
    <property type="entry name" value="MAJOR FACILITATOR SUPERFAMILY"/>
    <property type="match status" value="1"/>
</dbReference>
<evidence type="ECO:0000256" key="3">
    <source>
        <dbReference type="ARBA" id="ARBA00022989"/>
    </source>
</evidence>
<feature type="transmembrane region" description="Helical" evidence="5">
    <location>
        <begin position="232"/>
        <end position="250"/>
    </location>
</feature>
<evidence type="ECO:0000256" key="4">
    <source>
        <dbReference type="ARBA" id="ARBA00023136"/>
    </source>
</evidence>
<name>A0AAD6ZCP8_9AGAR</name>
<feature type="transmembrane region" description="Helical" evidence="5">
    <location>
        <begin position="103"/>
        <end position="123"/>
    </location>
</feature>
<feature type="transmembrane region" description="Helical" evidence="5">
    <location>
        <begin position="499"/>
        <end position="520"/>
    </location>
</feature>
<comment type="caution">
    <text evidence="7">The sequence shown here is derived from an EMBL/GenBank/DDBJ whole genome shotgun (WGS) entry which is preliminary data.</text>
</comment>
<feature type="transmembrane region" description="Helical" evidence="5">
    <location>
        <begin position="338"/>
        <end position="361"/>
    </location>
</feature>
<dbReference type="InterPro" id="IPR036259">
    <property type="entry name" value="MFS_trans_sf"/>
</dbReference>
<dbReference type="EMBL" id="JARIHO010000059">
    <property type="protein sequence ID" value="KAJ7318128.1"/>
    <property type="molecule type" value="Genomic_DNA"/>
</dbReference>
<dbReference type="Pfam" id="PF07690">
    <property type="entry name" value="MFS_1"/>
    <property type="match status" value="1"/>
</dbReference>
<evidence type="ECO:0000313" key="8">
    <source>
        <dbReference type="Proteomes" id="UP001218218"/>
    </source>
</evidence>
<evidence type="ECO:0000256" key="5">
    <source>
        <dbReference type="SAM" id="Phobius"/>
    </source>
</evidence>
<organism evidence="7 8">
    <name type="scientific">Mycena albidolilacea</name>
    <dbReference type="NCBI Taxonomy" id="1033008"/>
    <lineage>
        <taxon>Eukaryota</taxon>
        <taxon>Fungi</taxon>
        <taxon>Dikarya</taxon>
        <taxon>Basidiomycota</taxon>
        <taxon>Agaricomycotina</taxon>
        <taxon>Agaricomycetes</taxon>
        <taxon>Agaricomycetidae</taxon>
        <taxon>Agaricales</taxon>
        <taxon>Marasmiineae</taxon>
        <taxon>Mycenaceae</taxon>
        <taxon>Mycena</taxon>
    </lineage>
</organism>
<keyword evidence="2 5" id="KW-0812">Transmembrane</keyword>
<sequence length="537" mass="57291">MSVPDSSSQVSPTLRSLDATSCTDKTEKPCDIYAGGEYPKGLTLVLISMALCFSIIIGGLDNSMTPTAIPRITDEFGSINDVGWYGSAWLVYGRLYCIFPVKWIYAGAIGTFELGCLICATAPTSNAFIIGRAILGLGNAGLITGTSVIVSRIVPLHRRPLYIAANDIIFATVSVVGPLLGGVFTDKVSWRWTFYVNLPIGAVALFTILISFNSPDVNCKSKSVSLRDCIRLFGPLVIFILGIVSLLLALRWGGSKYPWNSGWIIALVIVFGVLISIFVALQIWKQDRATIPPRIFMQRSMLAGGAYSLCIDASRNILTYFLPIYFQAIKGVPATKSAIYGLPLILARIPGAIICGALVTALGYYTPFVILSSILLGIGVGLLSTLTLNTRPDHWIGFQALYGLGYGIGLQQPILAVQTVLSRDDIPVGIALIGFLHTLGGALFISVGQNVFTNHLRAGLVSGVPGINPDIVLSAGAKSLRSAVDPQFLPAVLSVYNDALVSAIHVSLGVACVSIVGGLFMEWKSVKGRKDLEVKGA</sequence>
<dbReference type="AlphaFoldDB" id="A0AAD6ZCP8"/>
<dbReference type="InterPro" id="IPR020846">
    <property type="entry name" value="MFS_dom"/>
</dbReference>
<gene>
    <name evidence="7" type="ORF">DFH08DRAFT_1036906</name>
</gene>
<dbReference type="Proteomes" id="UP001218218">
    <property type="component" value="Unassembled WGS sequence"/>
</dbReference>
<feature type="transmembrane region" description="Helical" evidence="5">
    <location>
        <begin position="368"/>
        <end position="388"/>
    </location>
</feature>
<feature type="transmembrane region" description="Helical" evidence="5">
    <location>
        <begin position="428"/>
        <end position="447"/>
    </location>
</feature>
<feature type="transmembrane region" description="Helical" evidence="5">
    <location>
        <begin position="129"/>
        <end position="149"/>
    </location>
</feature>
<evidence type="ECO:0000256" key="2">
    <source>
        <dbReference type="ARBA" id="ARBA00022692"/>
    </source>
</evidence>
<dbReference type="GO" id="GO:0005886">
    <property type="term" value="C:plasma membrane"/>
    <property type="evidence" value="ECO:0007669"/>
    <property type="project" value="TreeGrafter"/>
</dbReference>
<dbReference type="GO" id="GO:0022857">
    <property type="term" value="F:transmembrane transporter activity"/>
    <property type="evidence" value="ECO:0007669"/>
    <property type="project" value="InterPro"/>
</dbReference>
<dbReference type="CDD" id="cd17502">
    <property type="entry name" value="MFS_Azr1_MDR_like"/>
    <property type="match status" value="1"/>
</dbReference>
<feature type="transmembrane region" description="Helical" evidence="5">
    <location>
        <begin position="305"/>
        <end position="326"/>
    </location>
</feature>
<feature type="transmembrane region" description="Helical" evidence="5">
    <location>
        <begin position="192"/>
        <end position="212"/>
    </location>
</feature>
<dbReference type="PANTHER" id="PTHR23501:SF199">
    <property type="entry name" value="MFS EFFLUX TRANSPORTER INPD-RELATED"/>
    <property type="match status" value="1"/>
</dbReference>